<evidence type="ECO:0000313" key="2">
    <source>
        <dbReference type="Proteomes" id="UP001500426"/>
    </source>
</evidence>
<keyword evidence="2" id="KW-1185">Reference proteome</keyword>
<reference evidence="2" key="1">
    <citation type="journal article" date="2019" name="Int. J. Syst. Evol. Microbiol.">
        <title>The Global Catalogue of Microorganisms (GCM) 10K type strain sequencing project: providing services to taxonomists for standard genome sequencing and annotation.</title>
        <authorList>
            <consortium name="The Broad Institute Genomics Platform"/>
            <consortium name="The Broad Institute Genome Sequencing Center for Infectious Disease"/>
            <person name="Wu L."/>
            <person name="Ma J."/>
        </authorList>
    </citation>
    <scope>NUCLEOTIDE SEQUENCE [LARGE SCALE GENOMIC DNA]</scope>
    <source>
        <strain evidence="2">JCM 17068</strain>
    </source>
</reference>
<dbReference type="Proteomes" id="UP001500426">
    <property type="component" value="Unassembled WGS sequence"/>
</dbReference>
<name>A0ABP7UUW0_9FLAO</name>
<gene>
    <name evidence="1" type="ORF">GCM10022388_19950</name>
</gene>
<proteinExistence type="predicted"/>
<evidence type="ECO:0000313" key="1">
    <source>
        <dbReference type="EMBL" id="GAA4053485.1"/>
    </source>
</evidence>
<accession>A0ABP7UUW0</accession>
<evidence type="ECO:0008006" key="3">
    <source>
        <dbReference type="Google" id="ProtNLM"/>
    </source>
</evidence>
<sequence length="185" mass="21805">MKHIIDHKIGKIEINITSSNLEKHKIENGLLVSRQCGDCKLFLDFNDFDSRVINGERKIHTKCRQCHKIRKLLKNSLKRFGKDSRTETILGISYQNFLEWLNYGDLKHTDKGLHIDHCVPQSLGQNREDMKILNHYSNLQLMNETENLEKSNKYIYKNQLERVILHSNNPERLLEIIKLSNIIIK</sequence>
<organism evidence="1 2">
    <name type="scientific">Flavobacterium chungnamense</name>
    <dbReference type="NCBI Taxonomy" id="706182"/>
    <lineage>
        <taxon>Bacteria</taxon>
        <taxon>Pseudomonadati</taxon>
        <taxon>Bacteroidota</taxon>
        <taxon>Flavobacteriia</taxon>
        <taxon>Flavobacteriales</taxon>
        <taxon>Flavobacteriaceae</taxon>
        <taxon>Flavobacterium</taxon>
    </lineage>
</organism>
<dbReference type="EMBL" id="BAABCS010000018">
    <property type="protein sequence ID" value="GAA4053485.1"/>
    <property type="molecule type" value="Genomic_DNA"/>
</dbReference>
<protein>
    <recommendedName>
        <fullName evidence="3">HNH endonuclease</fullName>
    </recommendedName>
</protein>
<dbReference type="RefSeq" id="WP_345094127.1">
    <property type="nucleotide sequence ID" value="NZ_BAABCS010000018.1"/>
</dbReference>
<comment type="caution">
    <text evidence="1">The sequence shown here is derived from an EMBL/GenBank/DDBJ whole genome shotgun (WGS) entry which is preliminary data.</text>
</comment>